<dbReference type="Pfam" id="PF03822">
    <property type="entry name" value="NAF"/>
    <property type="match status" value="1"/>
</dbReference>
<feature type="domain" description="NAF" evidence="15">
    <location>
        <begin position="302"/>
        <end position="326"/>
    </location>
</feature>
<keyword evidence="7 12" id="KW-0067">ATP-binding</keyword>
<keyword evidence="6" id="KW-0418">Kinase</keyword>
<dbReference type="PROSITE" id="PS00108">
    <property type="entry name" value="PROTEIN_KINASE_ST"/>
    <property type="match status" value="1"/>
</dbReference>
<sequence length="432" mass="48332">MAKRKEIQPADVLLGKYEIRRLLGRGTFAKVYEARSLADNSTVAIKILNKPDLISNNIATRILDEVSAMRRLNDHPNIVKLHEVLATRSKIYLVMEHASGGELLSHLARRGRLPEPTAARYFHQILSALRFCHAHGVAHRDVKPQNLLLDCNGNLKISDFGLSALPEHRREDGMLVTACGTPAYAAPEIARRRPYDGARADAWSCGVILFVLLAGYLPFDDSNLTEMYRRIHRRDYRFPSWFSPAAKRIISRLLDPNPETRSTIDAVTELSWFRRANSLGDSVIHFSDVLQPEAVMPMPAPAPARAFNAFDIISQSAGLDLSRLFDEEGKGRRERERRFTSTSAPEAVVGRIEEVGRKLGFVFERRKEGGGTKGVGRWGAVMTVEVGVVAPAMLLVMLRVEGGSWKEEGKRVGGVCWEELKTELGDLVYAWH</sequence>
<dbReference type="InterPro" id="IPR000719">
    <property type="entry name" value="Prot_kinase_dom"/>
</dbReference>
<keyword evidence="4" id="KW-0808">Transferase</keyword>
<protein>
    <recommendedName>
        <fullName evidence="2">non-specific serine/threonine protein kinase</fullName>
        <ecNumber evidence="2">2.7.11.1</ecNumber>
    </recommendedName>
</protein>
<dbReference type="PROSITE" id="PS50011">
    <property type="entry name" value="PROTEIN_KINASE_DOM"/>
    <property type="match status" value="1"/>
</dbReference>
<dbReference type="Gene3D" id="3.30.310.80">
    <property type="entry name" value="Kinase associated domain 1, KA1"/>
    <property type="match status" value="1"/>
</dbReference>
<comment type="similarity">
    <text evidence="1">Belongs to the protein kinase superfamily. CAMK Ser/Thr protein kinase family. SNF1 subfamily.</text>
</comment>
<dbReference type="PROSITE" id="PS50816">
    <property type="entry name" value="NAF"/>
    <property type="match status" value="1"/>
</dbReference>
<keyword evidence="3 13" id="KW-0723">Serine/threonine-protein kinase</keyword>
<dbReference type="InterPro" id="IPR017441">
    <property type="entry name" value="Protein_kinase_ATP_BS"/>
</dbReference>
<accession>A0AAV7GDU3</accession>
<dbReference type="PROSITE" id="PS00107">
    <property type="entry name" value="PROTEIN_KINASE_ATP"/>
    <property type="match status" value="1"/>
</dbReference>
<keyword evidence="5 12" id="KW-0547">Nucleotide-binding</keyword>
<dbReference type="SUPFAM" id="SSF56112">
    <property type="entry name" value="Protein kinase-like (PK-like)"/>
    <property type="match status" value="1"/>
</dbReference>
<evidence type="ECO:0000313" key="17">
    <source>
        <dbReference type="Proteomes" id="UP000775213"/>
    </source>
</evidence>
<dbReference type="CDD" id="cd12195">
    <property type="entry name" value="CIPK_C"/>
    <property type="match status" value="1"/>
</dbReference>
<feature type="domain" description="Protein kinase" evidence="14">
    <location>
        <begin position="17"/>
        <end position="273"/>
    </location>
</feature>
<organism evidence="16 17">
    <name type="scientific">Dendrobium chrysotoxum</name>
    <name type="common">Orchid</name>
    <dbReference type="NCBI Taxonomy" id="161865"/>
    <lineage>
        <taxon>Eukaryota</taxon>
        <taxon>Viridiplantae</taxon>
        <taxon>Streptophyta</taxon>
        <taxon>Embryophyta</taxon>
        <taxon>Tracheophyta</taxon>
        <taxon>Spermatophyta</taxon>
        <taxon>Magnoliopsida</taxon>
        <taxon>Liliopsida</taxon>
        <taxon>Asparagales</taxon>
        <taxon>Orchidaceae</taxon>
        <taxon>Epidendroideae</taxon>
        <taxon>Malaxideae</taxon>
        <taxon>Dendrobiinae</taxon>
        <taxon>Dendrobium</taxon>
    </lineage>
</organism>
<evidence type="ECO:0000256" key="12">
    <source>
        <dbReference type="PROSITE-ProRule" id="PRU10141"/>
    </source>
</evidence>
<dbReference type="GO" id="GO:0004674">
    <property type="term" value="F:protein serine/threonine kinase activity"/>
    <property type="evidence" value="ECO:0007669"/>
    <property type="project" value="UniProtKB-KW"/>
</dbReference>
<comment type="caution">
    <text evidence="16">The sequence shown here is derived from an EMBL/GenBank/DDBJ whole genome shotgun (WGS) entry which is preliminary data.</text>
</comment>
<dbReference type="FunFam" id="1.10.510.10:FF:000571">
    <property type="entry name" value="Maternal embryonic leucine zipper kinase"/>
    <property type="match status" value="1"/>
</dbReference>
<dbReference type="Gene3D" id="1.10.510.10">
    <property type="entry name" value="Transferase(Phosphotransferase) domain 1"/>
    <property type="match status" value="1"/>
</dbReference>
<keyword evidence="8" id="KW-0464">Manganese</keyword>
<evidence type="ECO:0000259" key="14">
    <source>
        <dbReference type="PROSITE" id="PS50011"/>
    </source>
</evidence>
<evidence type="ECO:0000256" key="13">
    <source>
        <dbReference type="RuleBase" id="RU000304"/>
    </source>
</evidence>
<dbReference type="FunFam" id="3.30.200.20:FF:000042">
    <property type="entry name" value="Aurora kinase A"/>
    <property type="match status" value="1"/>
</dbReference>
<evidence type="ECO:0000256" key="8">
    <source>
        <dbReference type="ARBA" id="ARBA00023211"/>
    </source>
</evidence>
<gene>
    <name evidence="16" type="ORF">IEQ34_016175</name>
</gene>
<evidence type="ECO:0000256" key="2">
    <source>
        <dbReference type="ARBA" id="ARBA00012513"/>
    </source>
</evidence>
<evidence type="ECO:0000256" key="11">
    <source>
        <dbReference type="ARBA" id="ARBA00058225"/>
    </source>
</evidence>
<dbReference type="InterPro" id="IPR018451">
    <property type="entry name" value="NAF/FISL_domain"/>
</dbReference>
<dbReference type="InterPro" id="IPR004041">
    <property type="entry name" value="NAF_dom"/>
</dbReference>
<keyword evidence="17" id="KW-1185">Reference proteome</keyword>
<comment type="catalytic activity">
    <reaction evidence="10">
        <text>L-seryl-[protein] + ATP = O-phospho-L-seryl-[protein] + ADP + H(+)</text>
        <dbReference type="Rhea" id="RHEA:17989"/>
        <dbReference type="Rhea" id="RHEA-COMP:9863"/>
        <dbReference type="Rhea" id="RHEA-COMP:11604"/>
        <dbReference type="ChEBI" id="CHEBI:15378"/>
        <dbReference type="ChEBI" id="CHEBI:29999"/>
        <dbReference type="ChEBI" id="CHEBI:30616"/>
        <dbReference type="ChEBI" id="CHEBI:83421"/>
        <dbReference type="ChEBI" id="CHEBI:456216"/>
        <dbReference type="EC" id="2.7.11.1"/>
    </reaction>
</comment>
<proteinExistence type="inferred from homology"/>
<evidence type="ECO:0000256" key="7">
    <source>
        <dbReference type="ARBA" id="ARBA00022840"/>
    </source>
</evidence>
<evidence type="ECO:0000256" key="6">
    <source>
        <dbReference type="ARBA" id="ARBA00022777"/>
    </source>
</evidence>
<comment type="function">
    <text evidence="11">CIPK serine-threonine protein kinases interact with CBL proteins. Binding of a CBL protein to the regulatory NAF domain of CIPK protein lead to the activation of the kinase in a calcium-dependent manner.</text>
</comment>
<reference evidence="16 17" key="1">
    <citation type="journal article" date="2021" name="Hortic Res">
        <title>Chromosome-scale assembly of the Dendrobium chrysotoxum genome enhances the understanding of orchid evolution.</title>
        <authorList>
            <person name="Zhang Y."/>
            <person name="Zhang G.Q."/>
            <person name="Zhang D."/>
            <person name="Liu X.D."/>
            <person name="Xu X.Y."/>
            <person name="Sun W.H."/>
            <person name="Yu X."/>
            <person name="Zhu X."/>
            <person name="Wang Z.W."/>
            <person name="Zhao X."/>
            <person name="Zhong W.Y."/>
            <person name="Chen H."/>
            <person name="Yin W.L."/>
            <person name="Huang T."/>
            <person name="Niu S.C."/>
            <person name="Liu Z.J."/>
        </authorList>
    </citation>
    <scope>NUCLEOTIDE SEQUENCE [LARGE SCALE GENOMIC DNA]</scope>
    <source>
        <strain evidence="16">Lindl</strain>
    </source>
</reference>
<dbReference type="PANTHER" id="PTHR43895">
    <property type="entry name" value="CALCIUM/CALMODULIN-DEPENDENT PROTEIN KINASE KINASE-RELATED"/>
    <property type="match status" value="1"/>
</dbReference>
<evidence type="ECO:0000256" key="4">
    <source>
        <dbReference type="ARBA" id="ARBA00022679"/>
    </source>
</evidence>
<dbReference type="Proteomes" id="UP000775213">
    <property type="component" value="Unassembled WGS sequence"/>
</dbReference>
<dbReference type="GO" id="GO:0005524">
    <property type="term" value="F:ATP binding"/>
    <property type="evidence" value="ECO:0007669"/>
    <property type="project" value="UniProtKB-UniRule"/>
</dbReference>
<dbReference type="SMART" id="SM00220">
    <property type="entry name" value="S_TKc"/>
    <property type="match status" value="1"/>
</dbReference>
<dbReference type="EMBL" id="JAGFBR010000015">
    <property type="protein sequence ID" value="KAH0454251.1"/>
    <property type="molecule type" value="Genomic_DNA"/>
</dbReference>
<evidence type="ECO:0000259" key="15">
    <source>
        <dbReference type="PROSITE" id="PS50816"/>
    </source>
</evidence>
<evidence type="ECO:0000256" key="5">
    <source>
        <dbReference type="ARBA" id="ARBA00022741"/>
    </source>
</evidence>
<evidence type="ECO:0000256" key="10">
    <source>
        <dbReference type="ARBA" id="ARBA00048679"/>
    </source>
</evidence>
<dbReference type="Pfam" id="PF00069">
    <property type="entry name" value="Pkinase"/>
    <property type="match status" value="1"/>
</dbReference>
<dbReference type="EC" id="2.7.11.1" evidence="2"/>
<dbReference type="AlphaFoldDB" id="A0AAV7GDU3"/>
<name>A0AAV7GDU3_DENCH</name>
<dbReference type="InterPro" id="IPR011009">
    <property type="entry name" value="Kinase-like_dom_sf"/>
</dbReference>
<comment type="catalytic activity">
    <reaction evidence="9">
        <text>L-threonyl-[protein] + ATP = O-phospho-L-threonyl-[protein] + ADP + H(+)</text>
        <dbReference type="Rhea" id="RHEA:46608"/>
        <dbReference type="Rhea" id="RHEA-COMP:11060"/>
        <dbReference type="Rhea" id="RHEA-COMP:11605"/>
        <dbReference type="ChEBI" id="CHEBI:15378"/>
        <dbReference type="ChEBI" id="CHEBI:30013"/>
        <dbReference type="ChEBI" id="CHEBI:30616"/>
        <dbReference type="ChEBI" id="CHEBI:61977"/>
        <dbReference type="ChEBI" id="CHEBI:456216"/>
        <dbReference type="EC" id="2.7.11.1"/>
    </reaction>
</comment>
<evidence type="ECO:0000313" key="16">
    <source>
        <dbReference type="EMBL" id="KAH0454251.1"/>
    </source>
</evidence>
<evidence type="ECO:0000256" key="3">
    <source>
        <dbReference type="ARBA" id="ARBA00022527"/>
    </source>
</evidence>
<dbReference type="GO" id="GO:0007165">
    <property type="term" value="P:signal transduction"/>
    <property type="evidence" value="ECO:0007669"/>
    <property type="project" value="InterPro"/>
</dbReference>
<evidence type="ECO:0000256" key="9">
    <source>
        <dbReference type="ARBA" id="ARBA00047899"/>
    </source>
</evidence>
<dbReference type="InterPro" id="IPR008271">
    <property type="entry name" value="Ser/Thr_kinase_AS"/>
</dbReference>
<dbReference type="PANTHER" id="PTHR43895:SF33">
    <property type="entry name" value="PROTEIN KINASE DOMAIN-CONTAINING PROTEIN"/>
    <property type="match status" value="1"/>
</dbReference>
<feature type="binding site" evidence="12">
    <location>
        <position position="46"/>
    </location>
    <ligand>
        <name>ATP</name>
        <dbReference type="ChEBI" id="CHEBI:30616"/>
    </ligand>
</feature>
<evidence type="ECO:0000256" key="1">
    <source>
        <dbReference type="ARBA" id="ARBA00006234"/>
    </source>
</evidence>